<dbReference type="EMBL" id="CAJVPT010024808">
    <property type="protein sequence ID" value="CAG8672086.1"/>
    <property type="molecule type" value="Genomic_DNA"/>
</dbReference>
<name>A0ACA9NWH1_9GLOM</name>
<dbReference type="Proteomes" id="UP000789525">
    <property type="component" value="Unassembled WGS sequence"/>
</dbReference>
<protein>
    <submittedName>
        <fullName evidence="1">6188_t:CDS:1</fullName>
    </submittedName>
</protein>
<gene>
    <name evidence="1" type="ORF">ACOLOM_LOCUS8991</name>
</gene>
<organism evidence="1 2">
    <name type="scientific">Acaulospora colombiana</name>
    <dbReference type="NCBI Taxonomy" id="27376"/>
    <lineage>
        <taxon>Eukaryota</taxon>
        <taxon>Fungi</taxon>
        <taxon>Fungi incertae sedis</taxon>
        <taxon>Mucoromycota</taxon>
        <taxon>Glomeromycotina</taxon>
        <taxon>Glomeromycetes</taxon>
        <taxon>Diversisporales</taxon>
        <taxon>Acaulosporaceae</taxon>
        <taxon>Acaulospora</taxon>
    </lineage>
</organism>
<evidence type="ECO:0000313" key="1">
    <source>
        <dbReference type="EMBL" id="CAG8672086.1"/>
    </source>
</evidence>
<comment type="caution">
    <text evidence="1">The sequence shown here is derived from an EMBL/GenBank/DDBJ whole genome shotgun (WGS) entry which is preliminary data.</text>
</comment>
<evidence type="ECO:0000313" key="2">
    <source>
        <dbReference type="Proteomes" id="UP000789525"/>
    </source>
</evidence>
<reference evidence="1" key="1">
    <citation type="submission" date="2021-06" db="EMBL/GenBank/DDBJ databases">
        <authorList>
            <person name="Kallberg Y."/>
            <person name="Tangrot J."/>
            <person name="Rosling A."/>
        </authorList>
    </citation>
    <scope>NUCLEOTIDE SEQUENCE</scope>
    <source>
        <strain evidence="1">CL356</strain>
    </source>
</reference>
<feature type="non-terminal residue" evidence="1">
    <location>
        <position position="178"/>
    </location>
</feature>
<sequence length="178" mass="20083">MARVITQGASKATATVMENVDMKLKSNRKYSLSEMLHTFTTFEAWQIKTTRDPSTFSSTSCDDKTEEQGEQIEINLVDIKKRLEMEPLIEWKMEALETKLSSAQEDLSMKESEIDALRAKLSALNSILVSKNSELVHMENTLASKDDELKQMKDDLALKTSEIHSLESKLLSVPIKIG</sequence>
<keyword evidence="2" id="KW-1185">Reference proteome</keyword>
<proteinExistence type="predicted"/>
<accession>A0ACA9NWH1</accession>